<organism evidence="3 4">
    <name type="scientific">Ideonella oryzae</name>
    <dbReference type="NCBI Taxonomy" id="2937441"/>
    <lineage>
        <taxon>Bacteria</taxon>
        <taxon>Pseudomonadati</taxon>
        <taxon>Pseudomonadota</taxon>
        <taxon>Betaproteobacteria</taxon>
        <taxon>Burkholderiales</taxon>
        <taxon>Sphaerotilaceae</taxon>
        <taxon>Ideonella</taxon>
    </lineage>
</organism>
<gene>
    <name evidence="3" type="ORF">M0L44_11460</name>
</gene>
<comment type="caution">
    <text evidence="3">The sequence shown here is derived from an EMBL/GenBank/DDBJ whole genome shotgun (WGS) entry which is preliminary data.</text>
</comment>
<protein>
    <recommendedName>
        <fullName evidence="2">HD domain-containing protein</fullName>
    </recommendedName>
</protein>
<dbReference type="RefSeq" id="WP_252769841.1">
    <property type="nucleotide sequence ID" value="NZ_JAMXMC010000006.1"/>
</dbReference>
<accession>A0ABT1BM78</accession>
<keyword evidence="4" id="KW-1185">Reference proteome</keyword>
<dbReference type="PROSITE" id="PS51831">
    <property type="entry name" value="HD"/>
    <property type="match status" value="1"/>
</dbReference>
<dbReference type="InterPro" id="IPR006674">
    <property type="entry name" value="HD_domain"/>
</dbReference>
<keyword evidence="1" id="KW-0547">Nucleotide-binding</keyword>
<proteinExistence type="predicted"/>
<dbReference type="PANTHER" id="PTHR47545">
    <property type="entry name" value="MULTIFUNCTIONAL CCA PROTEIN"/>
    <property type="match status" value="1"/>
</dbReference>
<evidence type="ECO:0000256" key="1">
    <source>
        <dbReference type="ARBA" id="ARBA00022741"/>
    </source>
</evidence>
<dbReference type="Gene3D" id="1.10.3090.10">
    <property type="entry name" value="cca-adding enzyme, domain 2"/>
    <property type="match status" value="1"/>
</dbReference>
<feature type="domain" description="HD" evidence="2">
    <location>
        <begin position="101"/>
        <end position="202"/>
    </location>
</feature>
<dbReference type="Proteomes" id="UP001204851">
    <property type="component" value="Unassembled WGS sequence"/>
</dbReference>
<dbReference type="SUPFAM" id="SSF81891">
    <property type="entry name" value="Poly A polymerase C-terminal region-like"/>
    <property type="match status" value="1"/>
</dbReference>
<reference evidence="3 4" key="1">
    <citation type="submission" date="2022-06" db="EMBL/GenBank/DDBJ databases">
        <title>Ideonella sp. NS12-5 Genome sequencing and assembly.</title>
        <authorList>
            <person name="Jung Y."/>
        </authorList>
    </citation>
    <scope>NUCLEOTIDE SEQUENCE [LARGE SCALE GENOMIC DNA]</scope>
    <source>
        <strain evidence="3 4">NS12-5</strain>
    </source>
</reference>
<name>A0ABT1BM78_9BURK</name>
<dbReference type="InterPro" id="IPR050124">
    <property type="entry name" value="tRNA_CCA-adding_enzyme"/>
</dbReference>
<evidence type="ECO:0000313" key="4">
    <source>
        <dbReference type="Proteomes" id="UP001204851"/>
    </source>
</evidence>
<evidence type="ECO:0000313" key="3">
    <source>
        <dbReference type="EMBL" id="MCO5977328.1"/>
    </source>
</evidence>
<dbReference type="EMBL" id="JAMXMC010000006">
    <property type="protein sequence ID" value="MCO5977328.1"/>
    <property type="molecule type" value="Genomic_DNA"/>
</dbReference>
<sequence>MTSSSWPFLLWRLALTAAHRDPPGIPAQERPAWAEVALGLSLQPLSPEQGWALLAEGLMAPQPGHFVQALREGGVLRQWLPEVNALFGVPELCDLPTPVDAGEHLLALLSETARADAPLSVRLAALLVPLGKPGSPREIWPSHYKHEQRAQAIVDDLSTRLAWPGATLDLARLAIDEMERVHRASDLRAGAITALLERLDALGRPERFEDLLLLCTCDFAAYPGHRPQDYPKAERLRRALAACRATPVAGLDAEAAQLRRAQAVHQALSGGLTATLPPQS</sequence>
<evidence type="ECO:0000259" key="2">
    <source>
        <dbReference type="PROSITE" id="PS51831"/>
    </source>
</evidence>
<dbReference type="PANTHER" id="PTHR47545:SF1">
    <property type="entry name" value="MULTIFUNCTIONAL CCA PROTEIN"/>
    <property type="match status" value="1"/>
</dbReference>